<dbReference type="STRING" id="993689.GCA_002077135_02814"/>
<dbReference type="EMBL" id="MWQO01000054">
    <property type="protein sequence ID" value="THD07910.1"/>
    <property type="molecule type" value="Genomic_DNA"/>
</dbReference>
<dbReference type="RefSeq" id="WP_081129999.1">
    <property type="nucleotide sequence ID" value="NZ_JALNYQ010000006.1"/>
</dbReference>
<keyword evidence="4" id="KW-1185">Reference proteome</keyword>
<dbReference type="Proteomes" id="UP000307749">
    <property type="component" value="Unassembled WGS sequence"/>
</dbReference>
<reference evidence="3 4" key="1">
    <citation type="submission" date="2017-02" db="EMBL/GenBank/DDBJ databases">
        <title>Whole genome sequencing of Metallibacterium scheffleri DSM 24874 (T).</title>
        <authorList>
            <person name="Kumar S."/>
            <person name="Patil P."/>
            <person name="Patil P.B."/>
        </authorList>
    </citation>
    <scope>NUCLEOTIDE SEQUENCE [LARGE SCALE GENOMIC DNA]</scope>
    <source>
        <strain evidence="3 4">DSM 24874</strain>
    </source>
</reference>
<evidence type="ECO:0000313" key="3">
    <source>
        <dbReference type="EMBL" id="THD07910.1"/>
    </source>
</evidence>
<protein>
    <submittedName>
        <fullName evidence="3">Oxidoreductase-like protein</fullName>
    </submittedName>
</protein>
<proteinExistence type="predicted"/>
<gene>
    <name evidence="3" type="ORF">B1806_14005</name>
</gene>
<accession>A0A4S3KHB4</accession>
<dbReference type="AlphaFoldDB" id="A0A4S3KHB4"/>
<feature type="domain" description="Oxidoreductase-like" evidence="2">
    <location>
        <begin position="14"/>
        <end position="51"/>
    </location>
</feature>
<evidence type="ECO:0000259" key="2">
    <source>
        <dbReference type="Pfam" id="PF09791"/>
    </source>
</evidence>
<evidence type="ECO:0000256" key="1">
    <source>
        <dbReference type="SAM" id="MobiDB-lite"/>
    </source>
</evidence>
<dbReference type="InterPro" id="IPR019180">
    <property type="entry name" value="Oxidoreductase-like_N"/>
</dbReference>
<evidence type="ECO:0000313" key="4">
    <source>
        <dbReference type="Proteomes" id="UP000307749"/>
    </source>
</evidence>
<feature type="region of interest" description="Disordered" evidence="1">
    <location>
        <begin position="1"/>
        <end position="22"/>
    </location>
</feature>
<comment type="caution">
    <text evidence="3">The sequence shown here is derived from an EMBL/GenBank/DDBJ whole genome shotgun (WGS) entry which is preliminary data.</text>
</comment>
<sequence length="63" mass="6748">MSGEESVPPDDPRPQPPAAPEPGDCCGGGCTLCVFDLHEQALARYRLQLAAWLARHPQAHAPD</sequence>
<name>A0A4S3KHB4_9GAMM</name>
<dbReference type="Pfam" id="PF09791">
    <property type="entry name" value="Oxidored-like"/>
    <property type="match status" value="1"/>
</dbReference>
<organism evidence="3 4">
    <name type="scientific">Metallibacterium scheffleri</name>
    <dbReference type="NCBI Taxonomy" id="993689"/>
    <lineage>
        <taxon>Bacteria</taxon>
        <taxon>Pseudomonadati</taxon>
        <taxon>Pseudomonadota</taxon>
        <taxon>Gammaproteobacteria</taxon>
        <taxon>Lysobacterales</taxon>
        <taxon>Rhodanobacteraceae</taxon>
        <taxon>Metallibacterium</taxon>
    </lineage>
</organism>